<dbReference type="Pfam" id="PF03446">
    <property type="entry name" value="NAD_binding_2"/>
    <property type="match status" value="1"/>
</dbReference>
<name>A0ABV6KSA8_9BACI</name>
<evidence type="ECO:0000313" key="7">
    <source>
        <dbReference type="Proteomes" id="UP001589738"/>
    </source>
</evidence>
<dbReference type="InterPro" id="IPR013328">
    <property type="entry name" value="6PGD_dom2"/>
</dbReference>
<dbReference type="PANTHER" id="PTHR43580:SF2">
    <property type="entry name" value="CYTOKINE-LIKE NUCLEAR FACTOR N-PAC"/>
    <property type="match status" value="1"/>
</dbReference>
<evidence type="ECO:0000256" key="3">
    <source>
        <dbReference type="ARBA" id="ARBA00023027"/>
    </source>
</evidence>
<dbReference type="Pfam" id="PF14833">
    <property type="entry name" value="NAD_binding_11"/>
    <property type="match status" value="1"/>
</dbReference>
<evidence type="ECO:0000259" key="4">
    <source>
        <dbReference type="Pfam" id="PF03446"/>
    </source>
</evidence>
<dbReference type="PROSITE" id="PS00895">
    <property type="entry name" value="3_HYDROXYISOBUT_DH"/>
    <property type="match status" value="1"/>
</dbReference>
<dbReference type="Gene3D" id="1.10.1040.10">
    <property type="entry name" value="N-(1-d-carboxylethyl)-l-norvaline Dehydrogenase, domain 2"/>
    <property type="match status" value="1"/>
</dbReference>
<dbReference type="InterPro" id="IPR051265">
    <property type="entry name" value="HIBADH-related_NP60_sf"/>
</dbReference>
<reference evidence="6 7" key="1">
    <citation type="submission" date="2024-09" db="EMBL/GenBank/DDBJ databases">
        <authorList>
            <person name="Sun Q."/>
            <person name="Mori K."/>
        </authorList>
    </citation>
    <scope>NUCLEOTIDE SEQUENCE [LARGE SCALE GENOMIC DNA]</scope>
    <source>
        <strain evidence="6 7">CGMCC 1.9126</strain>
    </source>
</reference>
<comment type="similarity">
    <text evidence="1">Belongs to the HIBADH-related family.</text>
</comment>
<dbReference type="Proteomes" id="UP001589738">
    <property type="component" value="Unassembled WGS sequence"/>
</dbReference>
<evidence type="ECO:0000256" key="2">
    <source>
        <dbReference type="ARBA" id="ARBA00023002"/>
    </source>
</evidence>
<dbReference type="EMBL" id="JBHLUU010000096">
    <property type="protein sequence ID" value="MFC0476211.1"/>
    <property type="molecule type" value="Genomic_DNA"/>
</dbReference>
<proteinExistence type="inferred from homology"/>
<evidence type="ECO:0000256" key="1">
    <source>
        <dbReference type="ARBA" id="ARBA00009080"/>
    </source>
</evidence>
<dbReference type="Gene3D" id="3.40.50.720">
    <property type="entry name" value="NAD(P)-binding Rossmann-like Domain"/>
    <property type="match status" value="1"/>
</dbReference>
<dbReference type="InterPro" id="IPR036291">
    <property type="entry name" value="NAD(P)-bd_dom_sf"/>
</dbReference>
<protein>
    <submittedName>
        <fullName evidence="6">NAD(P)-dependent oxidoreductase</fullName>
        <ecNumber evidence="6">1.1.-.-</ecNumber>
    </submittedName>
</protein>
<dbReference type="InterPro" id="IPR002204">
    <property type="entry name" value="3-OH-isobutyrate_DH-rel_CS"/>
</dbReference>
<dbReference type="InterPro" id="IPR008927">
    <property type="entry name" value="6-PGluconate_DH-like_C_sf"/>
</dbReference>
<dbReference type="InterPro" id="IPR015815">
    <property type="entry name" value="HIBADH-related"/>
</dbReference>
<dbReference type="InterPro" id="IPR006115">
    <property type="entry name" value="6PGDH_NADP-bd"/>
</dbReference>
<evidence type="ECO:0000259" key="5">
    <source>
        <dbReference type="Pfam" id="PF14833"/>
    </source>
</evidence>
<feature type="domain" description="3-hydroxyisobutyrate dehydrogenase-like NAD-binding" evidence="5">
    <location>
        <begin position="168"/>
        <end position="285"/>
    </location>
</feature>
<dbReference type="EC" id="1.1.-.-" evidence="6"/>
<keyword evidence="3" id="KW-0520">NAD</keyword>
<keyword evidence="7" id="KW-1185">Reference proteome</keyword>
<dbReference type="SUPFAM" id="SSF51735">
    <property type="entry name" value="NAD(P)-binding Rossmann-fold domains"/>
    <property type="match status" value="1"/>
</dbReference>
<dbReference type="PANTHER" id="PTHR43580">
    <property type="entry name" value="OXIDOREDUCTASE GLYR1-RELATED"/>
    <property type="match status" value="1"/>
</dbReference>
<sequence length="289" mass="31313">MKVGLIGLGNMGLPMAENLLKNGYELVVYNRTKSKCHDLTTKGAIIANTPAEAARQTNIVLTILSDDTALENVVFGEEGILAGLQPGGIHVSISTISVYLAKKLTVDHENASQHFISSTVLGRPEAAAAAALRFIVAGPEEARKKVKPILQSLGQDVFIVGEQGYLSNVAKLGNNFLLVSMLESLSEILVMVEKHGVEPKQFLEIINSLFASPVYNTYGKMMTNEQFDPAGFKLKLGLKDVNLMIDAANEVSTLLPIANLAQSHYSYAIEKGWGDLDWSAIMKVLKEIN</sequence>
<dbReference type="RefSeq" id="WP_160546760.1">
    <property type="nucleotide sequence ID" value="NZ_JBHLUU010000096.1"/>
</dbReference>
<dbReference type="GO" id="GO:0016491">
    <property type="term" value="F:oxidoreductase activity"/>
    <property type="evidence" value="ECO:0007669"/>
    <property type="project" value="UniProtKB-KW"/>
</dbReference>
<dbReference type="InterPro" id="IPR029154">
    <property type="entry name" value="HIBADH-like_NADP-bd"/>
</dbReference>
<organism evidence="6 7">
    <name type="scientific">Robertmurraya beringensis</name>
    <dbReference type="NCBI Taxonomy" id="641660"/>
    <lineage>
        <taxon>Bacteria</taxon>
        <taxon>Bacillati</taxon>
        <taxon>Bacillota</taxon>
        <taxon>Bacilli</taxon>
        <taxon>Bacillales</taxon>
        <taxon>Bacillaceae</taxon>
        <taxon>Robertmurraya</taxon>
    </lineage>
</organism>
<gene>
    <name evidence="6" type="ORF">ACFFHF_13310</name>
</gene>
<evidence type="ECO:0000313" key="6">
    <source>
        <dbReference type="EMBL" id="MFC0476211.1"/>
    </source>
</evidence>
<dbReference type="SUPFAM" id="SSF48179">
    <property type="entry name" value="6-phosphogluconate dehydrogenase C-terminal domain-like"/>
    <property type="match status" value="1"/>
</dbReference>
<dbReference type="PIRSF" id="PIRSF000103">
    <property type="entry name" value="HIBADH"/>
    <property type="match status" value="1"/>
</dbReference>
<accession>A0ABV6KSA8</accession>
<feature type="domain" description="6-phosphogluconate dehydrogenase NADP-binding" evidence="4">
    <location>
        <begin position="2"/>
        <end position="161"/>
    </location>
</feature>
<comment type="caution">
    <text evidence="6">The sequence shown here is derived from an EMBL/GenBank/DDBJ whole genome shotgun (WGS) entry which is preliminary data.</text>
</comment>
<keyword evidence="2 6" id="KW-0560">Oxidoreductase</keyword>